<dbReference type="SMART" id="SM00248">
    <property type="entry name" value="ANK"/>
    <property type="match status" value="8"/>
</dbReference>
<feature type="repeat" description="ANK" evidence="3">
    <location>
        <begin position="699"/>
        <end position="731"/>
    </location>
</feature>
<dbReference type="OrthoDB" id="194358at2759"/>
<dbReference type="PANTHER" id="PTHR24198">
    <property type="entry name" value="ANKYRIN REPEAT AND PROTEIN KINASE DOMAIN-CONTAINING PROTEIN"/>
    <property type="match status" value="1"/>
</dbReference>
<feature type="repeat" description="ANK" evidence="3">
    <location>
        <begin position="633"/>
        <end position="665"/>
    </location>
</feature>
<name>A0A8H4KYP9_9HYPO</name>
<feature type="compositionally biased region" description="Acidic residues" evidence="4">
    <location>
        <begin position="324"/>
        <end position="349"/>
    </location>
</feature>
<evidence type="ECO:0000313" key="5">
    <source>
        <dbReference type="EMBL" id="KAF4458741.1"/>
    </source>
</evidence>
<dbReference type="PROSITE" id="PS50088">
    <property type="entry name" value="ANK_REPEAT"/>
    <property type="match status" value="6"/>
</dbReference>
<dbReference type="PROSITE" id="PS50297">
    <property type="entry name" value="ANK_REP_REGION"/>
    <property type="match status" value="5"/>
</dbReference>
<evidence type="ECO:0000256" key="3">
    <source>
        <dbReference type="PROSITE-ProRule" id="PRU00023"/>
    </source>
</evidence>
<dbReference type="PRINTS" id="PR01415">
    <property type="entry name" value="ANKYRIN"/>
</dbReference>
<dbReference type="InterPro" id="IPR002110">
    <property type="entry name" value="Ankyrin_rpt"/>
</dbReference>
<dbReference type="SUPFAM" id="SSF48403">
    <property type="entry name" value="Ankyrin repeat"/>
    <property type="match status" value="1"/>
</dbReference>
<dbReference type="AlphaFoldDB" id="A0A8H4KYP9"/>
<feature type="compositionally biased region" description="Polar residues" evidence="4">
    <location>
        <begin position="401"/>
        <end position="414"/>
    </location>
</feature>
<dbReference type="Proteomes" id="UP000554235">
    <property type="component" value="Unassembled WGS sequence"/>
</dbReference>
<reference evidence="5 6" key="1">
    <citation type="submission" date="2020-01" db="EMBL/GenBank/DDBJ databases">
        <title>Identification and distribution of gene clusters putatively required for synthesis of sphingolipid metabolism inhibitors in phylogenetically diverse species of the filamentous fungus Fusarium.</title>
        <authorList>
            <person name="Kim H.-S."/>
            <person name="Busman M."/>
            <person name="Brown D.W."/>
            <person name="Divon H."/>
            <person name="Uhlig S."/>
            <person name="Proctor R.H."/>
        </authorList>
    </citation>
    <scope>NUCLEOTIDE SEQUENCE [LARGE SCALE GENOMIC DNA]</scope>
    <source>
        <strain evidence="5 6">NRRL 20459</strain>
    </source>
</reference>
<dbReference type="EMBL" id="JAADYS010002364">
    <property type="protein sequence ID" value="KAF4458741.1"/>
    <property type="molecule type" value="Genomic_DNA"/>
</dbReference>
<dbReference type="Pfam" id="PF12796">
    <property type="entry name" value="Ank_2"/>
    <property type="match status" value="3"/>
</dbReference>
<feature type="region of interest" description="Disordered" evidence="4">
    <location>
        <begin position="95"/>
        <end position="125"/>
    </location>
</feature>
<protein>
    <submittedName>
        <fullName evidence="5">Ankyrin repeat</fullName>
    </submittedName>
</protein>
<feature type="repeat" description="ANK" evidence="3">
    <location>
        <begin position="762"/>
        <end position="783"/>
    </location>
</feature>
<feature type="repeat" description="ANK" evidence="3">
    <location>
        <begin position="666"/>
        <end position="698"/>
    </location>
</feature>
<proteinExistence type="predicted"/>
<dbReference type="InterPro" id="IPR036770">
    <property type="entry name" value="Ankyrin_rpt-contain_sf"/>
</dbReference>
<evidence type="ECO:0000256" key="4">
    <source>
        <dbReference type="SAM" id="MobiDB-lite"/>
    </source>
</evidence>
<feature type="compositionally biased region" description="Low complexity" evidence="4">
    <location>
        <begin position="106"/>
        <end position="125"/>
    </location>
</feature>
<feature type="repeat" description="ANK" evidence="3">
    <location>
        <begin position="732"/>
        <end position="764"/>
    </location>
</feature>
<organism evidence="5 6">
    <name type="scientific">Fusarium albosuccineum</name>
    <dbReference type="NCBI Taxonomy" id="1237068"/>
    <lineage>
        <taxon>Eukaryota</taxon>
        <taxon>Fungi</taxon>
        <taxon>Dikarya</taxon>
        <taxon>Ascomycota</taxon>
        <taxon>Pezizomycotina</taxon>
        <taxon>Sordariomycetes</taxon>
        <taxon>Hypocreomycetidae</taxon>
        <taxon>Hypocreales</taxon>
        <taxon>Nectriaceae</taxon>
        <taxon>Fusarium</taxon>
        <taxon>Fusarium decemcellulare species complex</taxon>
    </lineage>
</organism>
<comment type="caution">
    <text evidence="5">The sequence shown here is derived from an EMBL/GenBank/DDBJ whole genome shotgun (WGS) entry which is preliminary data.</text>
</comment>
<evidence type="ECO:0000256" key="1">
    <source>
        <dbReference type="ARBA" id="ARBA00022737"/>
    </source>
</evidence>
<gene>
    <name evidence="5" type="ORF">FALBO_14518</name>
</gene>
<keyword evidence="1" id="KW-0677">Repeat</keyword>
<keyword evidence="6" id="KW-1185">Reference proteome</keyword>
<feature type="repeat" description="ANK" evidence="3">
    <location>
        <begin position="797"/>
        <end position="829"/>
    </location>
</feature>
<feature type="region of interest" description="Disordered" evidence="4">
    <location>
        <begin position="401"/>
        <end position="422"/>
    </location>
</feature>
<keyword evidence="2 3" id="KW-0040">ANK repeat</keyword>
<dbReference type="PANTHER" id="PTHR24198:SF165">
    <property type="entry name" value="ANKYRIN REPEAT-CONTAINING PROTEIN-RELATED"/>
    <property type="match status" value="1"/>
</dbReference>
<feature type="region of interest" description="Disordered" evidence="4">
    <location>
        <begin position="289"/>
        <end position="365"/>
    </location>
</feature>
<sequence>MTVLRTVARRGFTDPVDSQDLTQGHELDWFVLTLANLHQAPWCKALMDEEHGDNVQRSAQVSNSWERLGQFLSGRNSIKQKEKLFGSWIVSQGSYGKVSEPKTDEFSPANESSRSSSAATESDQSSLAAVNKQLPYLETSDRSTAQGVLKLRKDLAWLSNWRGPAAEEAICLAQAMEAVLNTLHPVEKESRRVDRLFIWFLKVEYVHSNTPDAQATSVQLNLSWDEKQKWKARADEIEAVLSLWLYSSKKQEIDDKPVQLPPINDSWLREKGLRPSVVAAKRRIQHLAIKAKTDGSEPNQSVGDHPQTEALDDWEPLPLNLHDDETDSEDSDGWDEYETSEEETEEQDQENGHDSEETRDDDEASSKRILAVASYDVREKAYATEIFNAFMWAVARSGTQPIDNKSKLQPSGRESSGRDSLRTVTLQSKQVSKLAQDIQGTGLESLYDAYLSIIPPFSECQRLPEPNAVTEQAYEQGKEHERLLQWKAASRVYAELLDVAAEFSQGTLVYAKTVAICVRYIDARKFNMEVRNFHDWGELYDYPSTLKRKSRGEEARLTRRLTELEGSGSTGQEFQILRRNLSQLCEIQTRIELSRQEGKQLFDSSSEFYCFYQDDLDEDWEITKSLIHLRDAMGRTPLHYAVGSDDQESAKELLKFNASSNAADIRDLTPLHYACKYGHTKMVDLLLSRRAKVDTQDHDGLSPLHLAALEGHDKVAEKLMKFQASTRLRDNYGRLPIHCAAMNGHDSLVKRLIADEKAIDSRGRTALHHAAWFGKINILNMLLVDTNKSDLESIDYLNCTPLHLAAEKGHTEAVKCLLSKGADPEAKCRLWNSISLHLAAARGHEDVVISLIERAPYTCEFKDSNRRTPLEVAQLHGKMRVCEYLMRKGLETEGDVAVEGESRSSDEEE</sequence>
<evidence type="ECO:0000256" key="2">
    <source>
        <dbReference type="ARBA" id="ARBA00023043"/>
    </source>
</evidence>
<evidence type="ECO:0000313" key="6">
    <source>
        <dbReference type="Proteomes" id="UP000554235"/>
    </source>
</evidence>
<accession>A0A8H4KYP9</accession>
<dbReference type="Gene3D" id="1.25.40.20">
    <property type="entry name" value="Ankyrin repeat-containing domain"/>
    <property type="match status" value="3"/>
</dbReference>